<dbReference type="AlphaFoldDB" id="A0A2N5UTF5"/>
<evidence type="ECO:0000313" key="1">
    <source>
        <dbReference type="EMBL" id="PLW41029.1"/>
    </source>
</evidence>
<dbReference type="Proteomes" id="UP000235392">
    <property type="component" value="Unassembled WGS sequence"/>
</dbReference>
<reference evidence="1 2" key="1">
    <citation type="submission" date="2017-11" db="EMBL/GenBank/DDBJ databases">
        <title>De novo assembly and phasing of dikaryotic genomes from two isolates of Puccinia coronata f. sp. avenae, the causal agent of oat crown rust.</title>
        <authorList>
            <person name="Miller M.E."/>
            <person name="Zhang Y."/>
            <person name="Omidvar V."/>
            <person name="Sperschneider J."/>
            <person name="Schwessinger B."/>
            <person name="Raley C."/>
            <person name="Palmer J.M."/>
            <person name="Garnica D."/>
            <person name="Upadhyaya N."/>
            <person name="Rathjen J."/>
            <person name="Taylor J.M."/>
            <person name="Park R.F."/>
            <person name="Dodds P.N."/>
            <person name="Hirsch C.D."/>
            <person name="Kianian S.F."/>
            <person name="Figueroa M."/>
        </authorList>
    </citation>
    <scope>NUCLEOTIDE SEQUENCE [LARGE SCALE GENOMIC DNA]</scope>
    <source>
        <strain evidence="1">12SD80</strain>
    </source>
</reference>
<gene>
    <name evidence="1" type="ORF">PCASD_07949</name>
</gene>
<protein>
    <submittedName>
        <fullName evidence="1">Uncharacterized protein</fullName>
    </submittedName>
</protein>
<dbReference type="EMBL" id="PGCI01000094">
    <property type="protein sequence ID" value="PLW41029.1"/>
    <property type="molecule type" value="Genomic_DNA"/>
</dbReference>
<accession>A0A2N5UTF5</accession>
<name>A0A2N5UTF5_9BASI</name>
<evidence type="ECO:0000313" key="2">
    <source>
        <dbReference type="Proteomes" id="UP000235392"/>
    </source>
</evidence>
<sequence>MAPVNGFHEISSGVGFDKNFLRAGESRSSPSKASTSMGSFFLGGMVDARANLTSDDDNDKEVTGALALGSDCHCSDLSLAAQTTWHKYVMESQSGPPDLDILAKDLISNAPATGPGSVAAVVGISSDE</sequence>
<proteinExistence type="predicted"/>
<organism evidence="1 2">
    <name type="scientific">Puccinia coronata f. sp. avenae</name>
    <dbReference type="NCBI Taxonomy" id="200324"/>
    <lineage>
        <taxon>Eukaryota</taxon>
        <taxon>Fungi</taxon>
        <taxon>Dikarya</taxon>
        <taxon>Basidiomycota</taxon>
        <taxon>Pucciniomycotina</taxon>
        <taxon>Pucciniomycetes</taxon>
        <taxon>Pucciniales</taxon>
        <taxon>Pucciniaceae</taxon>
        <taxon>Puccinia</taxon>
    </lineage>
</organism>
<comment type="caution">
    <text evidence="1">The sequence shown here is derived from an EMBL/GenBank/DDBJ whole genome shotgun (WGS) entry which is preliminary data.</text>
</comment>